<dbReference type="GO" id="GO:0003677">
    <property type="term" value="F:DNA binding"/>
    <property type="evidence" value="ECO:0007669"/>
    <property type="project" value="InterPro"/>
</dbReference>
<dbReference type="Gene3D" id="3.30.1310.10">
    <property type="entry name" value="Nucleoid-associated protein YbaB-like domain"/>
    <property type="match status" value="1"/>
</dbReference>
<dbReference type="HOGENOM" id="CLU_125326_0_0_11"/>
<dbReference type="InterPro" id="IPR004401">
    <property type="entry name" value="YbaB/EbfC"/>
</dbReference>
<dbReference type="eggNOG" id="COG0718">
    <property type="taxonomic scope" value="Bacteria"/>
</dbReference>
<proteinExistence type="predicted"/>
<gene>
    <name evidence="2" type="ORF">NONO_c58290</name>
</gene>
<name>W5TTT2_9NOCA</name>
<evidence type="ECO:0000313" key="3">
    <source>
        <dbReference type="Proteomes" id="UP000019150"/>
    </source>
</evidence>
<dbReference type="RefSeq" id="WP_025351963.1">
    <property type="nucleotide sequence ID" value="NZ_CP006850.1"/>
</dbReference>
<dbReference type="Proteomes" id="UP000019150">
    <property type="component" value="Chromosome"/>
</dbReference>
<dbReference type="PATRIC" id="fig|1415166.3.peg.6002"/>
<evidence type="ECO:0008006" key="4">
    <source>
        <dbReference type="Google" id="ProtNLM"/>
    </source>
</evidence>
<dbReference type="EMBL" id="CP006850">
    <property type="protein sequence ID" value="AHH20606.1"/>
    <property type="molecule type" value="Genomic_DNA"/>
</dbReference>
<dbReference type="AlphaFoldDB" id="W5TTT2"/>
<evidence type="ECO:0000313" key="2">
    <source>
        <dbReference type="EMBL" id="AHH20606.1"/>
    </source>
</evidence>
<reference evidence="2 3" key="1">
    <citation type="journal article" date="2014" name="Appl. Environ. Microbiol.">
        <title>Insights into the Microbial Degradation of Rubber and Gutta-Percha by Analysis of the Complete Genome of Nocardia nova SH22a.</title>
        <authorList>
            <person name="Luo Q."/>
            <person name="Hiessl S."/>
            <person name="Poehlein A."/>
            <person name="Daniel R."/>
            <person name="Steinbuchel A."/>
        </authorList>
    </citation>
    <scope>NUCLEOTIDE SEQUENCE [LARGE SCALE GENOMIC DNA]</scope>
    <source>
        <strain evidence="2">SH22a</strain>
    </source>
</reference>
<accession>W5TTT2</accession>
<protein>
    <recommendedName>
        <fullName evidence="4">YbaB/EbfC DNA-binding family protein</fullName>
    </recommendedName>
</protein>
<feature type="region of interest" description="Disordered" evidence="1">
    <location>
        <begin position="119"/>
        <end position="181"/>
    </location>
</feature>
<evidence type="ECO:0000256" key="1">
    <source>
        <dbReference type="SAM" id="MobiDB-lite"/>
    </source>
</evidence>
<dbReference type="OrthoDB" id="3685284at2"/>
<dbReference type="InterPro" id="IPR036894">
    <property type="entry name" value="YbaB-like_sf"/>
</dbReference>
<keyword evidence="3" id="KW-1185">Reference proteome</keyword>
<dbReference type="KEGG" id="nno:NONO_c58290"/>
<organism evidence="2 3">
    <name type="scientific">Nocardia nova SH22a</name>
    <dbReference type="NCBI Taxonomy" id="1415166"/>
    <lineage>
        <taxon>Bacteria</taxon>
        <taxon>Bacillati</taxon>
        <taxon>Actinomycetota</taxon>
        <taxon>Actinomycetes</taxon>
        <taxon>Mycobacteriales</taxon>
        <taxon>Nocardiaceae</taxon>
        <taxon>Nocardia</taxon>
    </lineage>
</organism>
<dbReference type="STRING" id="1415166.NONO_c58290"/>
<sequence>MFDDSLERAADDLEQRSEGLKQKAQVYGDLQSRMQALSATESVANGQIRVTVNGNGIPTAIDLAPGIRMDSAALSREIMACMHRAQATLRGQVTELVQGTVGEDLVGDSIIDQYSRQFPEPEQDLPAPPSDPAPTPSYTPPPAFTTGPEAVPGSRTPNRDQVFTPEDPDDDDYYRRKSWMV</sequence>
<feature type="compositionally biased region" description="Pro residues" evidence="1">
    <location>
        <begin position="126"/>
        <end position="143"/>
    </location>
</feature>
<dbReference type="Pfam" id="PF02575">
    <property type="entry name" value="YbaB_DNA_bd"/>
    <property type="match status" value="1"/>
</dbReference>